<sequence length="101" mass="11239">MSSDHETDKLGIQIHPTLGALITIIVAPNSKNFKLDRSTRQNRHLVGKTKFQLCGTSQDLPKLNVQDKLMFVSWLQIHTAGRSSPSSGKIADSRRGNQQRS</sequence>
<evidence type="ECO:0000313" key="3">
    <source>
        <dbReference type="Proteomes" id="UP001293254"/>
    </source>
</evidence>
<dbReference type="AlphaFoldDB" id="A0AAE2CXC2"/>
<keyword evidence="3" id="KW-1185">Reference proteome</keyword>
<reference evidence="2" key="1">
    <citation type="submission" date="2020-06" db="EMBL/GenBank/DDBJ databases">
        <authorList>
            <person name="Li T."/>
            <person name="Hu X."/>
            <person name="Zhang T."/>
            <person name="Song X."/>
            <person name="Zhang H."/>
            <person name="Dai N."/>
            <person name="Sheng W."/>
            <person name="Hou X."/>
            <person name="Wei L."/>
        </authorList>
    </citation>
    <scope>NUCLEOTIDE SEQUENCE</scope>
    <source>
        <strain evidence="2">3651</strain>
        <tissue evidence="2">Leaf</tissue>
    </source>
</reference>
<comment type="caution">
    <text evidence="2">The sequence shown here is derived from an EMBL/GenBank/DDBJ whole genome shotgun (WGS) entry which is preliminary data.</text>
</comment>
<evidence type="ECO:0000256" key="1">
    <source>
        <dbReference type="SAM" id="MobiDB-lite"/>
    </source>
</evidence>
<evidence type="ECO:0000313" key="2">
    <source>
        <dbReference type="EMBL" id="KAK4437943.1"/>
    </source>
</evidence>
<proteinExistence type="predicted"/>
<dbReference type="EMBL" id="JACGWO010000001">
    <property type="protein sequence ID" value="KAK4437943.1"/>
    <property type="molecule type" value="Genomic_DNA"/>
</dbReference>
<name>A0AAE2CXC2_9LAMI</name>
<dbReference type="Proteomes" id="UP001293254">
    <property type="component" value="Unassembled WGS sequence"/>
</dbReference>
<organism evidence="2 3">
    <name type="scientific">Sesamum alatum</name>
    <dbReference type="NCBI Taxonomy" id="300844"/>
    <lineage>
        <taxon>Eukaryota</taxon>
        <taxon>Viridiplantae</taxon>
        <taxon>Streptophyta</taxon>
        <taxon>Embryophyta</taxon>
        <taxon>Tracheophyta</taxon>
        <taxon>Spermatophyta</taxon>
        <taxon>Magnoliopsida</taxon>
        <taxon>eudicotyledons</taxon>
        <taxon>Gunneridae</taxon>
        <taxon>Pentapetalae</taxon>
        <taxon>asterids</taxon>
        <taxon>lamiids</taxon>
        <taxon>Lamiales</taxon>
        <taxon>Pedaliaceae</taxon>
        <taxon>Sesamum</taxon>
    </lineage>
</organism>
<gene>
    <name evidence="2" type="ORF">Salat_0128400</name>
</gene>
<protein>
    <submittedName>
        <fullName evidence="2">Uncharacterized protein</fullName>
    </submittedName>
</protein>
<reference evidence="2" key="2">
    <citation type="journal article" date="2024" name="Plant">
        <title>Genomic evolution and insights into agronomic trait innovations of Sesamum species.</title>
        <authorList>
            <person name="Miao H."/>
            <person name="Wang L."/>
            <person name="Qu L."/>
            <person name="Liu H."/>
            <person name="Sun Y."/>
            <person name="Le M."/>
            <person name="Wang Q."/>
            <person name="Wei S."/>
            <person name="Zheng Y."/>
            <person name="Lin W."/>
            <person name="Duan Y."/>
            <person name="Cao H."/>
            <person name="Xiong S."/>
            <person name="Wang X."/>
            <person name="Wei L."/>
            <person name="Li C."/>
            <person name="Ma Q."/>
            <person name="Ju M."/>
            <person name="Zhao R."/>
            <person name="Li G."/>
            <person name="Mu C."/>
            <person name="Tian Q."/>
            <person name="Mei H."/>
            <person name="Zhang T."/>
            <person name="Gao T."/>
            <person name="Zhang H."/>
        </authorList>
    </citation>
    <scope>NUCLEOTIDE SEQUENCE</scope>
    <source>
        <strain evidence="2">3651</strain>
    </source>
</reference>
<feature type="region of interest" description="Disordered" evidence="1">
    <location>
        <begin position="80"/>
        <end position="101"/>
    </location>
</feature>
<accession>A0AAE2CXC2</accession>